<evidence type="ECO:0000313" key="1">
    <source>
        <dbReference type="EMBL" id="JAH84925.1"/>
    </source>
</evidence>
<reference evidence="1" key="1">
    <citation type="submission" date="2014-11" db="EMBL/GenBank/DDBJ databases">
        <authorList>
            <person name="Amaro Gonzalez C."/>
        </authorList>
    </citation>
    <scope>NUCLEOTIDE SEQUENCE</scope>
</reference>
<dbReference type="EMBL" id="GBXM01023652">
    <property type="protein sequence ID" value="JAH84925.1"/>
    <property type="molecule type" value="Transcribed_RNA"/>
</dbReference>
<proteinExistence type="predicted"/>
<accession>A0A0E9W5S2</accession>
<organism evidence="1">
    <name type="scientific">Anguilla anguilla</name>
    <name type="common">European freshwater eel</name>
    <name type="synonym">Muraena anguilla</name>
    <dbReference type="NCBI Taxonomy" id="7936"/>
    <lineage>
        <taxon>Eukaryota</taxon>
        <taxon>Metazoa</taxon>
        <taxon>Chordata</taxon>
        <taxon>Craniata</taxon>
        <taxon>Vertebrata</taxon>
        <taxon>Euteleostomi</taxon>
        <taxon>Actinopterygii</taxon>
        <taxon>Neopterygii</taxon>
        <taxon>Teleostei</taxon>
        <taxon>Anguilliformes</taxon>
        <taxon>Anguillidae</taxon>
        <taxon>Anguilla</taxon>
    </lineage>
</organism>
<sequence>MCVYCMQNVTHKTWQCNFQIQTEERVESLQL</sequence>
<reference evidence="1" key="2">
    <citation type="journal article" date="2015" name="Fish Shellfish Immunol.">
        <title>Early steps in the European eel (Anguilla anguilla)-Vibrio vulnificus interaction in the gills: Role of the RtxA13 toxin.</title>
        <authorList>
            <person name="Callol A."/>
            <person name="Pajuelo D."/>
            <person name="Ebbesson L."/>
            <person name="Teles M."/>
            <person name="MacKenzie S."/>
            <person name="Amaro C."/>
        </authorList>
    </citation>
    <scope>NUCLEOTIDE SEQUENCE</scope>
</reference>
<name>A0A0E9W5S2_ANGAN</name>
<protein>
    <submittedName>
        <fullName evidence="1">Uncharacterized protein</fullName>
    </submittedName>
</protein>
<dbReference type="AlphaFoldDB" id="A0A0E9W5S2"/>